<dbReference type="Proteomes" id="UP000828390">
    <property type="component" value="Unassembled WGS sequence"/>
</dbReference>
<keyword evidence="2" id="KW-1185">Reference proteome</keyword>
<reference evidence="1" key="2">
    <citation type="submission" date="2020-11" db="EMBL/GenBank/DDBJ databases">
        <authorList>
            <person name="McCartney M.A."/>
            <person name="Auch B."/>
            <person name="Kono T."/>
            <person name="Mallez S."/>
            <person name="Becker A."/>
            <person name="Gohl D.M."/>
            <person name="Silverstein K.A.T."/>
            <person name="Koren S."/>
            <person name="Bechman K.B."/>
            <person name="Herman A."/>
            <person name="Abrahante J.E."/>
            <person name="Garbe J."/>
        </authorList>
    </citation>
    <scope>NUCLEOTIDE SEQUENCE</scope>
    <source>
        <strain evidence="1">Duluth1</strain>
        <tissue evidence="1">Whole animal</tissue>
    </source>
</reference>
<evidence type="ECO:0000313" key="1">
    <source>
        <dbReference type="EMBL" id="KAH3892514.1"/>
    </source>
</evidence>
<accession>A0A9D4S4R5</accession>
<organism evidence="1 2">
    <name type="scientific">Dreissena polymorpha</name>
    <name type="common">Zebra mussel</name>
    <name type="synonym">Mytilus polymorpha</name>
    <dbReference type="NCBI Taxonomy" id="45954"/>
    <lineage>
        <taxon>Eukaryota</taxon>
        <taxon>Metazoa</taxon>
        <taxon>Spiralia</taxon>
        <taxon>Lophotrochozoa</taxon>
        <taxon>Mollusca</taxon>
        <taxon>Bivalvia</taxon>
        <taxon>Autobranchia</taxon>
        <taxon>Heteroconchia</taxon>
        <taxon>Euheterodonta</taxon>
        <taxon>Imparidentia</taxon>
        <taxon>Neoheterodontei</taxon>
        <taxon>Myida</taxon>
        <taxon>Dreissenoidea</taxon>
        <taxon>Dreissenidae</taxon>
        <taxon>Dreissena</taxon>
    </lineage>
</organism>
<comment type="caution">
    <text evidence="1">The sequence shown here is derived from an EMBL/GenBank/DDBJ whole genome shotgun (WGS) entry which is preliminary data.</text>
</comment>
<name>A0A9D4S4R5_DREPO</name>
<proteinExistence type="predicted"/>
<evidence type="ECO:0000313" key="2">
    <source>
        <dbReference type="Proteomes" id="UP000828390"/>
    </source>
</evidence>
<dbReference type="AlphaFoldDB" id="A0A9D4S4R5"/>
<protein>
    <submittedName>
        <fullName evidence="1">Uncharacterized protein</fullName>
    </submittedName>
</protein>
<reference evidence="1" key="1">
    <citation type="journal article" date="2019" name="bioRxiv">
        <title>The Genome of the Zebra Mussel, Dreissena polymorpha: A Resource for Invasive Species Research.</title>
        <authorList>
            <person name="McCartney M.A."/>
            <person name="Auch B."/>
            <person name="Kono T."/>
            <person name="Mallez S."/>
            <person name="Zhang Y."/>
            <person name="Obille A."/>
            <person name="Becker A."/>
            <person name="Abrahante J.E."/>
            <person name="Garbe J."/>
            <person name="Badalamenti J.P."/>
            <person name="Herman A."/>
            <person name="Mangelson H."/>
            <person name="Liachko I."/>
            <person name="Sullivan S."/>
            <person name="Sone E.D."/>
            <person name="Koren S."/>
            <person name="Silverstein K.A.T."/>
            <person name="Beckman K.B."/>
            <person name="Gohl D.M."/>
        </authorList>
    </citation>
    <scope>NUCLEOTIDE SEQUENCE</scope>
    <source>
        <strain evidence="1">Duluth1</strain>
        <tissue evidence="1">Whole animal</tissue>
    </source>
</reference>
<sequence>MIVRSRSLIDLTSNPEPIRRSDIGLNFCDNAGTKLYLSTVPLNQSATWRRDLGRMVHLRWPYSLGQACTL</sequence>
<gene>
    <name evidence="1" type="ORF">DPMN_016632</name>
</gene>
<dbReference type="EMBL" id="JAIWYP010000001">
    <property type="protein sequence ID" value="KAH3892514.1"/>
    <property type="molecule type" value="Genomic_DNA"/>
</dbReference>